<reference evidence="1" key="1">
    <citation type="submission" date="2022-05" db="EMBL/GenBank/DDBJ databases">
        <title>Chromosome-level genome of Chaenocephalus aceratus.</title>
        <authorList>
            <person name="Park H."/>
        </authorList>
    </citation>
    <scope>NUCLEOTIDE SEQUENCE</scope>
    <source>
        <strain evidence="1">KU_202001</strain>
    </source>
</reference>
<dbReference type="Proteomes" id="UP001057452">
    <property type="component" value="Chromosome 17"/>
</dbReference>
<proteinExistence type="predicted"/>
<sequence>MRDTLEYRQRLVHDPERSSTVPFSVFPRLLDTKGLILQDFSLLFGSETPSNTTGKSGQPPSKQRSSTGRNADFHTLAEALVVVCQDQRADDHHWNHQWDSDMASILLLLHLLSPSLREGRKPEDQCSFRPLTIWSYFTSPVGVWMSTSEPYGHEPAISSCFRDQQGGCRQLLHSD</sequence>
<comment type="caution">
    <text evidence="1">The sequence shown here is derived from an EMBL/GenBank/DDBJ whole genome shotgun (WGS) entry which is preliminary data.</text>
</comment>
<gene>
    <name evidence="1" type="ORF">KUCAC02_018611</name>
</gene>
<evidence type="ECO:0000313" key="1">
    <source>
        <dbReference type="EMBL" id="KAI4809746.1"/>
    </source>
</evidence>
<dbReference type="EMBL" id="CM043801">
    <property type="protein sequence ID" value="KAI4809746.1"/>
    <property type="molecule type" value="Genomic_DNA"/>
</dbReference>
<protein>
    <submittedName>
        <fullName evidence="1">Uncharacterized protein</fullName>
    </submittedName>
</protein>
<accession>A0ACB9W906</accession>
<keyword evidence="2" id="KW-1185">Reference proteome</keyword>
<evidence type="ECO:0000313" key="2">
    <source>
        <dbReference type="Proteomes" id="UP001057452"/>
    </source>
</evidence>
<name>A0ACB9W906_CHAAC</name>
<organism evidence="1 2">
    <name type="scientific">Chaenocephalus aceratus</name>
    <name type="common">Blackfin icefish</name>
    <name type="synonym">Chaenichthys aceratus</name>
    <dbReference type="NCBI Taxonomy" id="36190"/>
    <lineage>
        <taxon>Eukaryota</taxon>
        <taxon>Metazoa</taxon>
        <taxon>Chordata</taxon>
        <taxon>Craniata</taxon>
        <taxon>Vertebrata</taxon>
        <taxon>Euteleostomi</taxon>
        <taxon>Actinopterygii</taxon>
        <taxon>Neopterygii</taxon>
        <taxon>Teleostei</taxon>
        <taxon>Neoteleostei</taxon>
        <taxon>Acanthomorphata</taxon>
        <taxon>Eupercaria</taxon>
        <taxon>Perciformes</taxon>
        <taxon>Notothenioidei</taxon>
        <taxon>Channichthyidae</taxon>
        <taxon>Chaenocephalus</taxon>
    </lineage>
</organism>